<organism evidence="5 6">
    <name type="scientific">Neogobius melanostomus</name>
    <name type="common">round goby</name>
    <dbReference type="NCBI Taxonomy" id="47308"/>
    <lineage>
        <taxon>Eukaryota</taxon>
        <taxon>Metazoa</taxon>
        <taxon>Chordata</taxon>
        <taxon>Craniata</taxon>
        <taxon>Vertebrata</taxon>
        <taxon>Euteleostomi</taxon>
        <taxon>Actinopterygii</taxon>
        <taxon>Neopterygii</taxon>
        <taxon>Teleostei</taxon>
        <taxon>Neoteleostei</taxon>
        <taxon>Acanthomorphata</taxon>
        <taxon>Gobiaria</taxon>
        <taxon>Gobiiformes</taxon>
        <taxon>Gobioidei</taxon>
        <taxon>Gobiidae</taxon>
        <taxon>Benthophilinae</taxon>
        <taxon>Neogobiini</taxon>
        <taxon>Neogobius</taxon>
    </lineage>
</organism>
<evidence type="ECO:0000259" key="4">
    <source>
        <dbReference type="PROSITE" id="PS01180"/>
    </source>
</evidence>
<keyword evidence="1" id="KW-0677">Repeat</keyword>
<feature type="domain" description="CUB" evidence="4">
    <location>
        <begin position="166"/>
        <end position="278"/>
    </location>
</feature>
<name>A0A8C6U6L2_9GOBI</name>
<dbReference type="Gene3D" id="2.60.120.290">
    <property type="entry name" value="Spermadhesin, CUB domain"/>
    <property type="match status" value="5"/>
</dbReference>
<sequence length="667" mass="73289">SLRLSKTSYFPRLYRAAFLVGGKRLFYITSPLAMVRPAHLMCPFQSVSCCFVPGCGATMTSPSGVIVSPGHPNTYPHGANCTWFISVAPGNLIRLTFDSFNLEYHSNCNFDYVELYDNGTNSPLIGRWCGTSRPPVLVSHSNRFWVRFRTDSSVTRRGFTAHWDGCGGSMTSASGGFSSPGYPLPYHPNAECYWSIRTSPGSKLLLSFSDFHLETSSSCNFDYLAVYDGDSSSATQLAQLCGSQPPSPIGSSSNQLYVKLRTDSSVSAGGFLASYNTSKNRRIYHSHMIVYHYRLNLKTGPGLCGAFLGELESLNFPNEYPHNSLCSWTVLASSGNNISYSFSAFELEGSPGYCPQDYVKVRRPRGGPSERTTSSAFTLVFRSDGSVTRLGFQMIALSFCLSTLGICPVCSSAGCGGELHGPAGFFNSPGYPDKYPENRECVWYIRTAASSSITITIYEFDVEFHPNCNYDVLEVSPDLQAPQLAKLCTTTSNPMQISSTGNTVTVRFTSDVYISGRGFNASWAEVPGGTTSLKTADKELFLSIHSPSYPSNYPHNVDCSWVISVDPSHRVLFNFSDLDIEFHSNCTWDYVAVYDGPSMSSPPLARICGTTLPPAITSTSNTIYVRFRSDSTRNHRGFRKFTRYTSSQKTLSGVQTGMKMCSQRRTG</sequence>
<dbReference type="InterPro" id="IPR000859">
    <property type="entry name" value="CUB_dom"/>
</dbReference>
<reference evidence="5" key="2">
    <citation type="submission" date="2025-09" db="UniProtKB">
        <authorList>
            <consortium name="Ensembl"/>
        </authorList>
    </citation>
    <scope>IDENTIFICATION</scope>
</reference>
<dbReference type="SUPFAM" id="SSF49854">
    <property type="entry name" value="Spermadhesin, CUB domain"/>
    <property type="match status" value="5"/>
</dbReference>
<feature type="domain" description="CUB" evidence="4">
    <location>
        <begin position="415"/>
        <end position="526"/>
    </location>
</feature>
<dbReference type="Pfam" id="PF00431">
    <property type="entry name" value="CUB"/>
    <property type="match status" value="5"/>
</dbReference>
<reference evidence="5" key="1">
    <citation type="submission" date="2025-08" db="UniProtKB">
        <authorList>
            <consortium name="Ensembl"/>
        </authorList>
    </citation>
    <scope>IDENTIFICATION</scope>
</reference>
<dbReference type="Proteomes" id="UP000694523">
    <property type="component" value="Unplaced"/>
</dbReference>
<dbReference type="Ensembl" id="ENSNMLT00000035452.1">
    <property type="protein sequence ID" value="ENSNMLP00000031815.1"/>
    <property type="gene ID" value="ENSNMLG00000019948.1"/>
</dbReference>
<evidence type="ECO:0000256" key="2">
    <source>
        <dbReference type="ARBA" id="ARBA00023157"/>
    </source>
</evidence>
<dbReference type="AlphaFoldDB" id="A0A8C6U6L2"/>
<evidence type="ECO:0000256" key="3">
    <source>
        <dbReference type="PROSITE-ProRule" id="PRU00059"/>
    </source>
</evidence>
<dbReference type="FunFam" id="2.60.120.290:FF:000013">
    <property type="entry name" value="Membrane frizzled-related protein"/>
    <property type="match status" value="4"/>
</dbReference>
<feature type="domain" description="CUB" evidence="4">
    <location>
        <begin position="299"/>
        <end position="362"/>
    </location>
</feature>
<proteinExistence type="predicted"/>
<comment type="caution">
    <text evidence="3">Lacks conserved residue(s) required for the propagation of feature annotation.</text>
</comment>
<accession>A0A8C6U6L2</accession>
<evidence type="ECO:0000313" key="5">
    <source>
        <dbReference type="Ensembl" id="ENSNMLP00000031815.1"/>
    </source>
</evidence>
<keyword evidence="2" id="KW-1015">Disulfide bond</keyword>
<evidence type="ECO:0000256" key="1">
    <source>
        <dbReference type="ARBA" id="ARBA00022737"/>
    </source>
</evidence>
<feature type="domain" description="CUB" evidence="4">
    <location>
        <begin position="55"/>
        <end position="166"/>
    </location>
</feature>
<evidence type="ECO:0000313" key="6">
    <source>
        <dbReference type="Proteomes" id="UP000694523"/>
    </source>
</evidence>
<feature type="domain" description="CUB" evidence="4">
    <location>
        <begin position="527"/>
        <end position="645"/>
    </location>
</feature>
<dbReference type="InterPro" id="IPR035914">
    <property type="entry name" value="Sperma_CUB_dom_sf"/>
</dbReference>
<dbReference type="SMART" id="SM00042">
    <property type="entry name" value="CUB"/>
    <property type="match status" value="5"/>
</dbReference>
<protein>
    <recommendedName>
        <fullName evidence="4">CUB domain-containing protein</fullName>
    </recommendedName>
</protein>
<dbReference type="PANTHER" id="PTHR24251">
    <property type="entry name" value="OVOCHYMASE-RELATED"/>
    <property type="match status" value="1"/>
</dbReference>
<keyword evidence="6" id="KW-1185">Reference proteome</keyword>
<dbReference type="CDD" id="cd00041">
    <property type="entry name" value="CUB"/>
    <property type="match status" value="5"/>
</dbReference>
<dbReference type="PROSITE" id="PS01180">
    <property type="entry name" value="CUB"/>
    <property type="match status" value="5"/>
</dbReference>